<sequence>MNLRKNISNIASAGERLNATARRMLLILVAVALSSCLFYTISLHDNKYEAPGNQAINGLLYVDEADCQSTPIRYLVDGWEFYPDLLLTPDQLAAGQGADVMRYVSAGQHGTFSLDNPARDGQGSATYAMTLVLPETPRLYALHLPEIYSAYRLYIDGNLVAHVGNPDPENYRDATRTGQMTFWAEGETTLVIATTNHSSLYSGMVYPLAFGQPAALEALGIARTSMAAVACAITALEAVIALIVAFMSRQNRTLALLVAGAALCSLPVISHAPLHAMFTLPVHPWHFIESICLYGALTVIVAIHNHICMVSRRNSAISLGTALALCAAIAATYILASGGNATALLMLSLLTTAFKVAVACYLLATAWVTHGIISNALPLLVADTVFATAIFWDRLIPAHEPIMGGWFVEWAMLAMAIAITFMLASNMTASYLKNASLAAQRRSMSRQLTIQAEHLRRMEEQEDIERKIRHDFRQYARTMGALAREGHIEELSRYAEEAEEVPSRNILTRLTANVELNALLQHYRLRALEGSIAFETDLKLPADLGISPIDMGIILGNALENAVDAAMSCPENEDAAPCVFVGGQVKAGQVVFMVRNTYRGNVRRDKGVFLSSKHDGPGIGIESISATVRRLGGILSITHENGWFEVMFAIPQKRTPTV</sequence>
<dbReference type="EMBL" id="QICD01000015">
    <property type="protein sequence ID" value="RNL42965.1"/>
    <property type="molecule type" value="Genomic_DNA"/>
</dbReference>
<keyword evidence="1" id="KW-0812">Transmembrane</keyword>
<dbReference type="RefSeq" id="WP_123192446.1">
    <property type="nucleotide sequence ID" value="NZ_QICD01000015.1"/>
</dbReference>
<feature type="transmembrane region" description="Helical" evidence="1">
    <location>
        <begin position="21"/>
        <end position="41"/>
    </location>
</feature>
<feature type="transmembrane region" description="Helical" evidence="1">
    <location>
        <begin position="226"/>
        <end position="247"/>
    </location>
</feature>
<dbReference type="PANTHER" id="PTHR40448:SF1">
    <property type="entry name" value="TWO-COMPONENT SENSOR HISTIDINE KINASE"/>
    <property type="match status" value="1"/>
</dbReference>
<dbReference type="Gene3D" id="3.30.565.10">
    <property type="entry name" value="Histidine kinase-like ATPase, C-terminal domain"/>
    <property type="match status" value="1"/>
</dbReference>
<dbReference type="CDD" id="cd16935">
    <property type="entry name" value="HATPase_AgrC-ComD-like"/>
    <property type="match status" value="1"/>
</dbReference>
<feature type="transmembrane region" description="Helical" evidence="1">
    <location>
        <begin position="254"/>
        <end position="273"/>
    </location>
</feature>
<feature type="transmembrane region" description="Helical" evidence="1">
    <location>
        <begin position="412"/>
        <end position="432"/>
    </location>
</feature>
<evidence type="ECO:0000259" key="2">
    <source>
        <dbReference type="Pfam" id="PF14501"/>
    </source>
</evidence>
<dbReference type="SUPFAM" id="SSF55874">
    <property type="entry name" value="ATPase domain of HSP90 chaperone/DNA topoisomerase II/histidine kinase"/>
    <property type="match status" value="1"/>
</dbReference>
<feature type="domain" description="Sensor histidine kinase NatK-like C-terminal" evidence="2">
    <location>
        <begin position="548"/>
        <end position="651"/>
    </location>
</feature>
<keyword evidence="1" id="KW-1133">Transmembrane helix</keyword>
<dbReference type="InterPro" id="IPR036890">
    <property type="entry name" value="HATPase_C_sf"/>
</dbReference>
<dbReference type="InterPro" id="IPR032834">
    <property type="entry name" value="NatK-like_C"/>
</dbReference>
<feature type="transmembrane region" description="Helical" evidence="1">
    <location>
        <begin position="316"/>
        <end position="336"/>
    </location>
</feature>
<accession>A0A3N0B7A8</accession>
<dbReference type="GO" id="GO:0042802">
    <property type="term" value="F:identical protein binding"/>
    <property type="evidence" value="ECO:0007669"/>
    <property type="project" value="TreeGrafter"/>
</dbReference>
<keyword evidence="4" id="KW-1185">Reference proteome</keyword>
<feature type="transmembrane region" description="Helical" evidence="1">
    <location>
        <begin position="285"/>
        <end position="304"/>
    </location>
</feature>
<dbReference type="AlphaFoldDB" id="A0A3N0B7A8"/>
<name>A0A3N0B7A8_9ACTN</name>
<evidence type="ECO:0000313" key="4">
    <source>
        <dbReference type="Proteomes" id="UP000278632"/>
    </source>
</evidence>
<dbReference type="Proteomes" id="UP000278632">
    <property type="component" value="Unassembled WGS sequence"/>
</dbReference>
<evidence type="ECO:0000313" key="3">
    <source>
        <dbReference type="EMBL" id="RNL42965.1"/>
    </source>
</evidence>
<reference evidence="4" key="1">
    <citation type="submission" date="2018-05" db="EMBL/GenBank/DDBJ databases">
        <title>Genome Sequencing of selected type strains of the family Eggerthellaceae.</title>
        <authorList>
            <person name="Danylec N."/>
            <person name="Stoll D.A."/>
            <person name="Doetsch A."/>
            <person name="Huch M."/>
        </authorList>
    </citation>
    <scope>NUCLEOTIDE SEQUENCE [LARGE SCALE GENOMIC DNA]</scope>
    <source>
        <strain evidence="4">DSM 16106</strain>
    </source>
</reference>
<proteinExistence type="predicted"/>
<dbReference type="OrthoDB" id="9813149at2"/>
<organism evidence="3 4">
    <name type="scientific">Paraeggerthella hongkongensis</name>
    <dbReference type="NCBI Taxonomy" id="230658"/>
    <lineage>
        <taxon>Bacteria</taxon>
        <taxon>Bacillati</taxon>
        <taxon>Actinomycetota</taxon>
        <taxon>Coriobacteriia</taxon>
        <taxon>Eggerthellales</taxon>
        <taxon>Eggerthellaceae</taxon>
        <taxon>Paraeggerthella</taxon>
    </lineage>
</organism>
<keyword evidence="1" id="KW-0472">Membrane</keyword>
<dbReference type="PANTHER" id="PTHR40448">
    <property type="entry name" value="TWO-COMPONENT SENSOR HISTIDINE KINASE"/>
    <property type="match status" value="1"/>
</dbReference>
<feature type="transmembrane region" description="Helical" evidence="1">
    <location>
        <begin position="342"/>
        <end position="364"/>
    </location>
</feature>
<comment type="caution">
    <text evidence="3">The sequence shown here is derived from an EMBL/GenBank/DDBJ whole genome shotgun (WGS) entry which is preliminary data.</text>
</comment>
<evidence type="ECO:0000256" key="1">
    <source>
        <dbReference type="SAM" id="Phobius"/>
    </source>
</evidence>
<protein>
    <recommendedName>
        <fullName evidence="2">Sensor histidine kinase NatK-like C-terminal domain-containing protein</fullName>
    </recommendedName>
</protein>
<dbReference type="Pfam" id="PF14501">
    <property type="entry name" value="HATPase_c_5"/>
    <property type="match status" value="1"/>
</dbReference>
<gene>
    <name evidence="3" type="ORF">DMP08_08255</name>
</gene>
<feature type="transmembrane region" description="Helical" evidence="1">
    <location>
        <begin position="376"/>
        <end position="392"/>
    </location>
</feature>